<dbReference type="CDD" id="cd14688">
    <property type="entry name" value="bZIP_YAP"/>
    <property type="match status" value="1"/>
</dbReference>
<evidence type="ECO:0008006" key="4">
    <source>
        <dbReference type="Google" id="ProtNLM"/>
    </source>
</evidence>
<dbReference type="Gene3D" id="1.20.5.170">
    <property type="match status" value="1"/>
</dbReference>
<keyword evidence="3" id="KW-1185">Reference proteome</keyword>
<gene>
    <name evidence="2" type="ORF">WJX74_010558</name>
</gene>
<feature type="compositionally biased region" description="Polar residues" evidence="1">
    <location>
        <begin position="1"/>
        <end position="11"/>
    </location>
</feature>
<dbReference type="InterPro" id="IPR046347">
    <property type="entry name" value="bZIP_sf"/>
</dbReference>
<feature type="compositionally biased region" description="Basic and acidic residues" evidence="1">
    <location>
        <begin position="116"/>
        <end position="130"/>
    </location>
</feature>
<comment type="caution">
    <text evidence="2">The sequence shown here is derived from an EMBL/GenBank/DDBJ whole genome shotgun (WGS) entry which is preliminary data.</text>
</comment>
<evidence type="ECO:0000256" key="1">
    <source>
        <dbReference type="SAM" id="MobiDB-lite"/>
    </source>
</evidence>
<dbReference type="GO" id="GO:0003700">
    <property type="term" value="F:DNA-binding transcription factor activity"/>
    <property type="evidence" value="ECO:0007669"/>
    <property type="project" value="InterPro"/>
</dbReference>
<dbReference type="AlphaFoldDB" id="A0AAW1QU93"/>
<sequence>MPDPSGSSTAALDTKPTRGAGNVGEPWLLPKPLWPGVDSQRSTTTAQPPLPWGYLPGQSGQSGLQSLSDDSSLSPAGTVANLSDLVGDLEKSDAQLASFAGAAGLEADDTEAGDPEPGRRRTEFLSEKNRKAQKRYRERQRERFADFKNQVDALTQQVKGLTHDKECLKSRNELLETMMEEELKCAGGATRALTNARCPEPNDASPSEETENALGMDDLCRSILRNLPAQQPRMLVPVNGGKLYTFNDLVVLYQALCNEFARLLANGAEDPESPLHKDLLHVHHVHIHHIAQHFAKRPVLLRRIQVATCHNNGPNCLDGNNPLWQKAAATLKLTPEQVRGIITAREAFKKGIISCAERRRSCLGTLAVSPNDHNECAHSEGRLAELFVQEVEAADKAKATVMEEHRLRDSLANAFRKILSPAQYCRWTVEVYPHASDWLALAHAVELLEKKKGESAPLSMAAPPSLSDDLFDDLSFSQANDFLQEFDFLQPDGTHRSAFASTAGQPFGPSPSWLYGINGALAKG</sequence>
<feature type="region of interest" description="Disordered" evidence="1">
    <location>
        <begin position="1"/>
        <end position="79"/>
    </location>
</feature>
<evidence type="ECO:0000313" key="2">
    <source>
        <dbReference type="EMBL" id="KAK9824963.1"/>
    </source>
</evidence>
<dbReference type="EMBL" id="JALJOS010000027">
    <property type="protein sequence ID" value="KAK9824963.1"/>
    <property type="molecule type" value="Genomic_DNA"/>
</dbReference>
<evidence type="ECO:0000313" key="3">
    <source>
        <dbReference type="Proteomes" id="UP001438707"/>
    </source>
</evidence>
<dbReference type="SUPFAM" id="SSF57959">
    <property type="entry name" value="Leucine zipper domain"/>
    <property type="match status" value="1"/>
</dbReference>
<feature type="compositionally biased region" description="Low complexity" evidence="1">
    <location>
        <begin position="57"/>
        <end position="74"/>
    </location>
</feature>
<name>A0AAW1QU93_9CHLO</name>
<protein>
    <recommendedName>
        <fullName evidence="4">BZIP domain-containing protein</fullName>
    </recommendedName>
</protein>
<organism evidence="2 3">
    <name type="scientific">Apatococcus lobatus</name>
    <dbReference type="NCBI Taxonomy" id="904363"/>
    <lineage>
        <taxon>Eukaryota</taxon>
        <taxon>Viridiplantae</taxon>
        <taxon>Chlorophyta</taxon>
        <taxon>core chlorophytes</taxon>
        <taxon>Trebouxiophyceae</taxon>
        <taxon>Chlorellales</taxon>
        <taxon>Chlorellaceae</taxon>
        <taxon>Apatococcus</taxon>
    </lineage>
</organism>
<dbReference type="Proteomes" id="UP001438707">
    <property type="component" value="Unassembled WGS sequence"/>
</dbReference>
<proteinExistence type="predicted"/>
<accession>A0AAW1QU93</accession>
<reference evidence="2 3" key="1">
    <citation type="journal article" date="2024" name="Nat. Commun.">
        <title>Phylogenomics reveals the evolutionary origins of lichenization in chlorophyte algae.</title>
        <authorList>
            <person name="Puginier C."/>
            <person name="Libourel C."/>
            <person name="Otte J."/>
            <person name="Skaloud P."/>
            <person name="Haon M."/>
            <person name="Grisel S."/>
            <person name="Petersen M."/>
            <person name="Berrin J.G."/>
            <person name="Delaux P.M."/>
            <person name="Dal Grande F."/>
            <person name="Keller J."/>
        </authorList>
    </citation>
    <scope>NUCLEOTIDE SEQUENCE [LARGE SCALE GENOMIC DNA]</scope>
    <source>
        <strain evidence="2 3">SAG 2145</strain>
    </source>
</reference>
<feature type="region of interest" description="Disordered" evidence="1">
    <location>
        <begin position="100"/>
        <end position="136"/>
    </location>
</feature>